<dbReference type="InterPro" id="IPR056764">
    <property type="entry name" value="LbH_EIF2B3/5"/>
</dbReference>
<evidence type="ECO:0000256" key="5">
    <source>
        <dbReference type="ARBA" id="ARBA00022917"/>
    </source>
</evidence>
<feature type="region of interest" description="Disordered" evidence="10">
    <location>
        <begin position="315"/>
        <end position="376"/>
    </location>
</feature>
<dbReference type="Pfam" id="PF00483">
    <property type="entry name" value="NTP_transferase"/>
    <property type="match status" value="1"/>
</dbReference>
<sequence>MSGRLFDPRSGSSKRRAVETQDFTAVVLVGYGENLYPFNEGTNVVSKAMLPVGNTPIINSVLDWVVAAGIMEILIVVPSTFHSQVAEHVAEHYSMSTHPRARIDIRRPTEGEKDEDEEQSESTGRVGAGLGGRDGTARLLKRFRNYIKTDFVLLPCDLAPPTSLPLKSILDRHRSSPDAVLTSVFYEPAESVKDSEEKILVALDKSSDELLLVQPLEAMDEELSLRMSLISSHPTLSLTTRLLDAHIYVFRRTVLDLLSTRRTKDLDSMREQVVPWLIKGGWQKGLGERWAPILNPPRKDPFAEALARSTISIPSSSSHYYASPTSSPMSDHTPLPQTSPGSPASPSSRDGSTSAQDERVTHGDSSSRRNKKDRRSGWKCQVIVTAPVPIEAPVIAKGNKADKYKVVAEPDVLIRANSLAGYWELNRRFMRALASNVSGASKAPAATPPRPLVTSSDEATGTAPAISPAAQISPDSLIGEGSRVGEKASIKKCIIGRHCNIGKGAKLTGCVLWDFVTIEENARIENTIICSNSRIGEKSQVKDCEFGTGFEAKPGANYKGDRLVAGQEA</sequence>
<dbReference type="Gene3D" id="2.160.10.10">
    <property type="entry name" value="Hexapeptide repeat proteins"/>
    <property type="match status" value="1"/>
</dbReference>
<dbReference type="RefSeq" id="XP_066800765.1">
    <property type="nucleotide sequence ID" value="XM_066948992.1"/>
</dbReference>
<evidence type="ECO:0000259" key="12">
    <source>
        <dbReference type="Pfam" id="PF25084"/>
    </source>
</evidence>
<comment type="subunit">
    <text evidence="9">Component of the translation initiation factor 2B (eIF2B) complex which is a heterodecamer of two sets of five different subunits: alpha, beta, gamma, delta and epsilon. Subunits alpha, beta and delta comprise a regulatory subcomplex and subunits epsilon and gamma comprise a catalytic subcomplex. Within the complex, the hexameric regulatory complex resides at the center, with the two heterodimeric catalytic subcomplexes bound on opposite sides.</text>
</comment>
<dbReference type="GO" id="GO:0002183">
    <property type="term" value="P:cytoplasmic translational initiation"/>
    <property type="evidence" value="ECO:0007669"/>
    <property type="project" value="TreeGrafter"/>
</dbReference>
<dbReference type="InterPro" id="IPR029044">
    <property type="entry name" value="Nucleotide-diphossugar_trans"/>
</dbReference>
<reference evidence="13 14" key="1">
    <citation type="journal article" date="2024" name="bioRxiv">
        <title>Comparative genomics of Cryptococcus and Kwoniella reveals pathogenesis evolution and contrasting karyotype dynamics via intercentromeric recombination or chromosome fusion.</title>
        <authorList>
            <person name="Coelho M.A."/>
            <person name="David-Palma M."/>
            <person name="Shea T."/>
            <person name="Bowers K."/>
            <person name="McGinley-Smith S."/>
            <person name="Mohammad A.W."/>
            <person name="Gnirke A."/>
            <person name="Yurkov A.M."/>
            <person name="Nowrousian M."/>
            <person name="Sun S."/>
            <person name="Cuomo C.A."/>
            <person name="Heitman J."/>
        </authorList>
    </citation>
    <scope>NUCLEOTIDE SEQUENCE [LARGE SCALE GENOMIC DNA]</scope>
    <source>
        <strain evidence="13 14">CBS 13917</strain>
    </source>
</reference>
<evidence type="ECO:0000256" key="8">
    <source>
        <dbReference type="ARBA" id="ARBA00045373"/>
    </source>
</evidence>
<evidence type="ECO:0000256" key="10">
    <source>
        <dbReference type="SAM" id="MobiDB-lite"/>
    </source>
</evidence>
<dbReference type="GeneID" id="92183161"/>
<feature type="compositionally biased region" description="Basic and acidic residues" evidence="10">
    <location>
        <begin position="101"/>
        <end position="111"/>
    </location>
</feature>
<dbReference type="PANTHER" id="PTHR45989:SF1">
    <property type="entry name" value="TRANSLATION INITIATION FACTOR EIF-2B SUBUNIT GAMMA"/>
    <property type="match status" value="1"/>
</dbReference>
<accession>A0AAW0YGK1</accession>
<dbReference type="KEGG" id="kne:92183161"/>
<feature type="compositionally biased region" description="Basic and acidic residues" evidence="10">
    <location>
        <begin position="356"/>
        <end position="367"/>
    </location>
</feature>
<dbReference type="EMBL" id="JBCAWK010000011">
    <property type="protein sequence ID" value="KAK8846815.1"/>
    <property type="molecule type" value="Genomic_DNA"/>
</dbReference>
<dbReference type="InterPro" id="IPR005835">
    <property type="entry name" value="NTP_transferase_dom"/>
</dbReference>
<comment type="caution">
    <text evidence="13">The sequence shown here is derived from an EMBL/GenBank/DDBJ whole genome shotgun (WGS) entry which is preliminary data.</text>
</comment>
<organism evidence="13 14">
    <name type="scientific">Kwoniella newhampshirensis</name>
    <dbReference type="NCBI Taxonomy" id="1651941"/>
    <lineage>
        <taxon>Eukaryota</taxon>
        <taxon>Fungi</taxon>
        <taxon>Dikarya</taxon>
        <taxon>Basidiomycota</taxon>
        <taxon>Agaricomycotina</taxon>
        <taxon>Tremellomycetes</taxon>
        <taxon>Tremellales</taxon>
        <taxon>Cryptococcaceae</taxon>
        <taxon>Kwoniella</taxon>
    </lineage>
</organism>
<comment type="function">
    <text evidence="8">Acts as a component of the translation initiation factor 2B (eIF2B) complex, which catalyzes the exchange of GDP for GTP on the eukaryotic initiation factor 2 (eIF2) complex gamma subunit. Its guanine nucleotide exchange factor activity is repressed when bound to eIF2 complex phosphorylated on the alpha subunit, thereby limiting the amount of methionyl-initiator methionine tRNA available to the ribosome and consequently global translation is repressed.</text>
</comment>
<evidence type="ECO:0000313" key="13">
    <source>
        <dbReference type="EMBL" id="KAK8846815.1"/>
    </source>
</evidence>
<dbReference type="GO" id="GO:0005085">
    <property type="term" value="F:guanyl-nucleotide exchange factor activity"/>
    <property type="evidence" value="ECO:0007669"/>
    <property type="project" value="TreeGrafter"/>
</dbReference>
<feature type="compositionally biased region" description="Low complexity" evidence="10">
    <location>
        <begin position="315"/>
        <end position="327"/>
    </location>
</feature>
<evidence type="ECO:0000259" key="11">
    <source>
        <dbReference type="Pfam" id="PF00483"/>
    </source>
</evidence>
<evidence type="ECO:0000256" key="2">
    <source>
        <dbReference type="ARBA" id="ARBA00007878"/>
    </source>
</evidence>
<keyword evidence="4" id="KW-0396">Initiation factor</keyword>
<evidence type="ECO:0000256" key="1">
    <source>
        <dbReference type="ARBA" id="ARBA00004514"/>
    </source>
</evidence>
<gene>
    <name evidence="13" type="ORF">IAR55_005903</name>
</gene>
<proteinExistence type="inferred from homology"/>
<dbReference type="Pfam" id="PF25084">
    <property type="entry name" value="LbH_EIF2B"/>
    <property type="match status" value="1"/>
</dbReference>
<dbReference type="InterPro" id="IPR011004">
    <property type="entry name" value="Trimer_LpxA-like_sf"/>
</dbReference>
<comment type="similarity">
    <text evidence="2">Belongs to the eIF-2B gamma/epsilon subunits family.</text>
</comment>
<dbReference type="SUPFAM" id="SSF53448">
    <property type="entry name" value="Nucleotide-diphospho-sugar transferases"/>
    <property type="match status" value="1"/>
</dbReference>
<dbReference type="GO" id="GO:0005851">
    <property type="term" value="C:eukaryotic translation initiation factor 2B complex"/>
    <property type="evidence" value="ECO:0007669"/>
    <property type="project" value="TreeGrafter"/>
</dbReference>
<feature type="region of interest" description="Disordered" evidence="10">
    <location>
        <begin position="439"/>
        <end position="466"/>
    </location>
</feature>
<feature type="domain" description="EIF2B subunit epsilon/gamma LbH" evidence="12">
    <location>
        <begin position="467"/>
        <end position="543"/>
    </location>
</feature>
<keyword evidence="3" id="KW-0963">Cytoplasm</keyword>
<dbReference type="Gene3D" id="3.90.550.10">
    <property type="entry name" value="Spore Coat Polysaccharide Biosynthesis Protein SpsA, Chain A"/>
    <property type="match status" value="1"/>
</dbReference>
<dbReference type="Proteomes" id="UP001388673">
    <property type="component" value="Unassembled WGS sequence"/>
</dbReference>
<keyword evidence="14" id="KW-1185">Reference proteome</keyword>
<keyword evidence="5" id="KW-0648">Protein biosynthesis</keyword>
<dbReference type="InterPro" id="IPR051960">
    <property type="entry name" value="eIF2B_gamma"/>
</dbReference>
<feature type="domain" description="Nucleotidyl transferase" evidence="11">
    <location>
        <begin position="26"/>
        <end position="188"/>
    </location>
</feature>
<dbReference type="PANTHER" id="PTHR45989">
    <property type="entry name" value="TRANSLATION INITIATION FACTOR EIF-2B SUBUNIT GAMMA"/>
    <property type="match status" value="1"/>
</dbReference>
<evidence type="ECO:0000256" key="9">
    <source>
        <dbReference type="ARBA" id="ARBA00046432"/>
    </source>
</evidence>
<comment type="subcellular location">
    <subcellularLocation>
        <location evidence="1">Cytoplasm</location>
        <location evidence="1">Cytosol</location>
    </subcellularLocation>
</comment>
<feature type="compositionally biased region" description="Polar residues" evidence="10">
    <location>
        <begin position="335"/>
        <end position="355"/>
    </location>
</feature>
<dbReference type="GO" id="GO:0003743">
    <property type="term" value="F:translation initiation factor activity"/>
    <property type="evidence" value="ECO:0007669"/>
    <property type="project" value="UniProtKB-KW"/>
</dbReference>
<dbReference type="SUPFAM" id="SSF51161">
    <property type="entry name" value="Trimeric LpxA-like enzymes"/>
    <property type="match status" value="1"/>
</dbReference>
<dbReference type="AlphaFoldDB" id="A0AAW0YGK1"/>
<evidence type="ECO:0000256" key="4">
    <source>
        <dbReference type="ARBA" id="ARBA00022540"/>
    </source>
</evidence>
<evidence type="ECO:0000313" key="14">
    <source>
        <dbReference type="Proteomes" id="UP001388673"/>
    </source>
</evidence>
<feature type="region of interest" description="Disordered" evidence="10">
    <location>
        <begin position="97"/>
        <end position="130"/>
    </location>
</feature>
<evidence type="ECO:0000256" key="3">
    <source>
        <dbReference type="ARBA" id="ARBA00022490"/>
    </source>
</evidence>
<dbReference type="CDD" id="cd04652">
    <property type="entry name" value="LbH_eIF2B_gamma_C"/>
    <property type="match status" value="1"/>
</dbReference>
<dbReference type="GO" id="GO:0005829">
    <property type="term" value="C:cytosol"/>
    <property type="evidence" value="ECO:0007669"/>
    <property type="project" value="UniProtKB-SubCell"/>
</dbReference>
<evidence type="ECO:0000256" key="6">
    <source>
        <dbReference type="ARBA" id="ARBA00044196"/>
    </source>
</evidence>
<name>A0AAW0YGK1_9TREE</name>
<protein>
    <recommendedName>
        <fullName evidence="6">Translation initiation factor eIF2B subunit gamma</fullName>
    </recommendedName>
    <alternativeName>
        <fullName evidence="7">eIF2B GDP-GTP exchange factor subunit gamma</fullName>
    </alternativeName>
</protein>
<evidence type="ECO:0000256" key="7">
    <source>
        <dbReference type="ARBA" id="ARBA00044229"/>
    </source>
</evidence>